<keyword evidence="7 15" id="KW-0997">Cell inner membrane</keyword>
<evidence type="ECO:0000256" key="8">
    <source>
        <dbReference type="ARBA" id="ARBA00022692"/>
    </source>
</evidence>
<evidence type="ECO:0000256" key="14">
    <source>
        <dbReference type="ARBA" id="ARBA00048202"/>
    </source>
</evidence>
<dbReference type="GO" id="GO:0050661">
    <property type="term" value="F:NADP binding"/>
    <property type="evidence" value="ECO:0007669"/>
    <property type="project" value="InterPro"/>
</dbReference>
<comment type="similarity">
    <text evidence="3 15">Belongs to the PNT beta subunit family.</text>
</comment>
<feature type="transmembrane region" description="Helical" evidence="16">
    <location>
        <begin position="114"/>
        <end position="137"/>
    </location>
</feature>
<feature type="transmembrane region" description="Helical" evidence="16">
    <location>
        <begin position="182"/>
        <end position="203"/>
    </location>
</feature>
<dbReference type="InterPro" id="IPR029035">
    <property type="entry name" value="DHS-like_NAD/FAD-binding_dom"/>
</dbReference>
<keyword evidence="9 15" id="KW-0521">NADP</keyword>
<keyword evidence="8 16" id="KW-0812">Transmembrane</keyword>
<feature type="transmembrane region" description="Helical" evidence="16">
    <location>
        <begin position="32"/>
        <end position="50"/>
    </location>
</feature>
<name>A0A5E6M7W0_9BACT</name>
<dbReference type="EMBL" id="CABFVA020000002">
    <property type="protein sequence ID" value="VVM04422.1"/>
    <property type="molecule type" value="Genomic_DNA"/>
</dbReference>
<sequence length="456" mass="48491">MVDLWVQLAYLIAAALFILSLKWMNEVRTARLGNWAGTIGMAIAVVATLGKPEIHSFLWIGVALVLGTAIGTPMALLMPMTAVPQRTALSHAFGALAAGLVGTAEYYLRGSSLGAGATAILCAEVLLGFLTFTGSLLAFGKLHEILPTRPILYPGRHFVSFAVLGLAILTALWLAFVPTAHGVLFGFFIVLALLFGVLLVLPIGGADMPTVISILNAYAGLSASFMGFLLNNKLLILAGALDGSSGLILSIQMCKAMNRSFLNVLFGAVGHVVETAAPHRDGRSIQGYTPQEASTIFEGARSVVIVPGYGMAAAQAQHVVKEFTDRLSSRGVDVKFGIHPVAGRMPGHMNVLLAEADVSYDRLVEMEQINPLFPETDVAIVVGANDITNPAARTRPESPLYGMPILEVDKAKTILFIKRSLATGFSGVDNDLFYLPKTMMVFGDAKKILNELIAAL</sequence>
<feature type="transmembrane region" description="Helical" evidence="16">
    <location>
        <begin position="6"/>
        <end position="25"/>
    </location>
</feature>
<evidence type="ECO:0000313" key="19">
    <source>
        <dbReference type="Proteomes" id="UP000334923"/>
    </source>
</evidence>
<dbReference type="Pfam" id="PF02233">
    <property type="entry name" value="PNTB"/>
    <property type="match status" value="1"/>
</dbReference>
<dbReference type="AlphaFoldDB" id="A0A5E6M7W0"/>
<keyword evidence="10 15" id="KW-1278">Translocase</keyword>
<comment type="catalytic activity">
    <reaction evidence="14 15">
        <text>NAD(+) + NADPH + H(+)(in) = NADH + NADP(+) + H(+)(out)</text>
        <dbReference type="Rhea" id="RHEA:47992"/>
        <dbReference type="ChEBI" id="CHEBI:15378"/>
        <dbReference type="ChEBI" id="CHEBI:57540"/>
        <dbReference type="ChEBI" id="CHEBI:57783"/>
        <dbReference type="ChEBI" id="CHEBI:57945"/>
        <dbReference type="ChEBI" id="CHEBI:58349"/>
        <dbReference type="EC" id="7.1.1.1"/>
    </reaction>
</comment>
<organism evidence="18 19">
    <name type="scientific">Methylacidimicrobium tartarophylax</name>
    <dbReference type="NCBI Taxonomy" id="1041768"/>
    <lineage>
        <taxon>Bacteria</taxon>
        <taxon>Pseudomonadati</taxon>
        <taxon>Verrucomicrobiota</taxon>
        <taxon>Methylacidimicrobium</taxon>
    </lineage>
</organism>
<dbReference type="RefSeq" id="WP_142658972.1">
    <property type="nucleotide sequence ID" value="NZ_CABFVA020000002.1"/>
</dbReference>
<protein>
    <recommendedName>
        <fullName evidence="5 15">NAD(P) transhydrogenase subunit beta</fullName>
        <ecNumber evidence="4 15">7.1.1.1</ecNumber>
    </recommendedName>
    <alternativeName>
        <fullName evidence="15">Nicotinamide nucleotide transhydrogenase subunit beta</fullName>
    </alternativeName>
</protein>
<dbReference type="GO" id="GO:0005886">
    <property type="term" value="C:plasma membrane"/>
    <property type="evidence" value="ECO:0007669"/>
    <property type="project" value="UniProtKB-SubCell"/>
</dbReference>
<evidence type="ECO:0000256" key="6">
    <source>
        <dbReference type="ARBA" id="ARBA00022475"/>
    </source>
</evidence>
<keyword evidence="11 16" id="KW-1133">Transmembrane helix</keyword>
<dbReference type="PANTHER" id="PTHR44758">
    <property type="entry name" value="NAD(P) TRANSHYDROGENASE SUBUNIT BETA"/>
    <property type="match status" value="1"/>
</dbReference>
<comment type="function">
    <text evidence="1 15">The transhydrogenation between NADH and NADP is coupled to respiration and ATP hydrolysis and functions as a proton pump across the membrane.</text>
</comment>
<reference evidence="18 19" key="1">
    <citation type="submission" date="2019-09" db="EMBL/GenBank/DDBJ databases">
        <authorList>
            <person name="Cremers G."/>
        </authorList>
    </citation>
    <scope>NUCLEOTIDE SEQUENCE [LARGE SCALE GENOMIC DNA]</scope>
    <source>
        <strain evidence="18">4A</strain>
    </source>
</reference>
<comment type="subcellular location">
    <subcellularLocation>
        <location evidence="2">Cell inner membrane</location>
        <topology evidence="2">Multi-pass membrane protein</topology>
    </subcellularLocation>
</comment>
<feature type="transmembrane region" description="Helical" evidence="16">
    <location>
        <begin position="56"/>
        <end position="77"/>
    </location>
</feature>
<dbReference type="OrthoDB" id="9763786at2"/>
<gene>
    <name evidence="18" type="primary">pntB</name>
    <name evidence="18" type="ORF">MAMT_00085</name>
</gene>
<feature type="domain" description="NADP transhydrogenase beta-like" evidence="17">
    <location>
        <begin position="7"/>
        <end position="454"/>
    </location>
</feature>
<accession>A0A5E6M7W0</accession>
<keyword evidence="13 15" id="KW-0472">Membrane</keyword>
<dbReference type="PIRSF" id="PIRSF000204">
    <property type="entry name" value="PNTB"/>
    <property type="match status" value="1"/>
</dbReference>
<dbReference type="Proteomes" id="UP000334923">
    <property type="component" value="Unassembled WGS sequence"/>
</dbReference>
<evidence type="ECO:0000256" key="11">
    <source>
        <dbReference type="ARBA" id="ARBA00022989"/>
    </source>
</evidence>
<dbReference type="Gene3D" id="3.40.50.1220">
    <property type="entry name" value="TPP-binding domain"/>
    <property type="match status" value="1"/>
</dbReference>
<dbReference type="InterPro" id="IPR012136">
    <property type="entry name" value="NADH_DH_b"/>
</dbReference>
<evidence type="ECO:0000256" key="12">
    <source>
        <dbReference type="ARBA" id="ARBA00023027"/>
    </source>
</evidence>
<evidence type="ECO:0000256" key="7">
    <source>
        <dbReference type="ARBA" id="ARBA00022519"/>
    </source>
</evidence>
<evidence type="ECO:0000256" key="4">
    <source>
        <dbReference type="ARBA" id="ARBA00012943"/>
    </source>
</evidence>
<evidence type="ECO:0000256" key="2">
    <source>
        <dbReference type="ARBA" id="ARBA00004429"/>
    </source>
</evidence>
<evidence type="ECO:0000256" key="13">
    <source>
        <dbReference type="ARBA" id="ARBA00023136"/>
    </source>
</evidence>
<evidence type="ECO:0000256" key="1">
    <source>
        <dbReference type="ARBA" id="ARBA00003943"/>
    </source>
</evidence>
<evidence type="ECO:0000256" key="3">
    <source>
        <dbReference type="ARBA" id="ARBA00007919"/>
    </source>
</evidence>
<evidence type="ECO:0000256" key="15">
    <source>
        <dbReference type="PIRNR" id="PIRNR000204"/>
    </source>
</evidence>
<dbReference type="GO" id="GO:0008750">
    <property type="term" value="F:proton-translocating NAD(P)+ transhydrogenase activity"/>
    <property type="evidence" value="ECO:0007669"/>
    <property type="project" value="UniProtKB-EC"/>
</dbReference>
<evidence type="ECO:0000256" key="9">
    <source>
        <dbReference type="ARBA" id="ARBA00022857"/>
    </source>
</evidence>
<evidence type="ECO:0000256" key="5">
    <source>
        <dbReference type="ARBA" id="ARBA00014581"/>
    </source>
</evidence>
<dbReference type="PANTHER" id="PTHR44758:SF1">
    <property type="entry name" value="NAD(P) TRANSHYDROGENASE SUBUNIT BETA"/>
    <property type="match status" value="1"/>
</dbReference>
<evidence type="ECO:0000256" key="16">
    <source>
        <dbReference type="SAM" id="Phobius"/>
    </source>
</evidence>
<keyword evidence="19" id="KW-1185">Reference proteome</keyword>
<keyword evidence="6 15" id="KW-1003">Cell membrane</keyword>
<evidence type="ECO:0000256" key="10">
    <source>
        <dbReference type="ARBA" id="ARBA00022967"/>
    </source>
</evidence>
<feature type="transmembrane region" description="Helical" evidence="16">
    <location>
        <begin position="158"/>
        <end position="176"/>
    </location>
</feature>
<dbReference type="InterPro" id="IPR034300">
    <property type="entry name" value="PNTB-like"/>
</dbReference>
<feature type="transmembrane region" description="Helical" evidence="16">
    <location>
        <begin position="89"/>
        <end position="108"/>
    </location>
</feature>
<evidence type="ECO:0000259" key="17">
    <source>
        <dbReference type="Pfam" id="PF02233"/>
    </source>
</evidence>
<keyword evidence="18" id="KW-0560">Oxidoreductase</keyword>
<dbReference type="SUPFAM" id="SSF52467">
    <property type="entry name" value="DHS-like NAD/FAD-binding domain"/>
    <property type="match status" value="1"/>
</dbReference>
<evidence type="ECO:0000313" key="18">
    <source>
        <dbReference type="EMBL" id="VVM04422.1"/>
    </source>
</evidence>
<feature type="transmembrane region" description="Helical" evidence="16">
    <location>
        <begin position="210"/>
        <end position="228"/>
    </location>
</feature>
<dbReference type="GO" id="GO:0016491">
    <property type="term" value="F:oxidoreductase activity"/>
    <property type="evidence" value="ECO:0007669"/>
    <property type="project" value="UniProtKB-KW"/>
</dbReference>
<keyword evidence="12 15" id="KW-0520">NAD</keyword>
<dbReference type="EC" id="7.1.1.1" evidence="4 15"/>
<proteinExistence type="inferred from homology"/>